<feature type="transmembrane region" description="Helical" evidence="2">
    <location>
        <begin position="37"/>
        <end position="56"/>
    </location>
</feature>
<dbReference type="RefSeq" id="WP_062715214.1">
    <property type="nucleotide sequence ID" value="NZ_CAWRCI010000098.1"/>
</dbReference>
<keyword evidence="2" id="KW-1133">Transmembrane helix</keyword>
<protein>
    <recommendedName>
        <fullName evidence="5">Cardiolipin synthase N-terminal domain-containing protein</fullName>
    </recommendedName>
</protein>
<keyword evidence="4" id="KW-1185">Reference proteome</keyword>
<evidence type="ECO:0000256" key="2">
    <source>
        <dbReference type="SAM" id="Phobius"/>
    </source>
</evidence>
<organism evidence="3 4">
    <name type="scientific">Grimontia marina</name>
    <dbReference type="NCBI Taxonomy" id="646534"/>
    <lineage>
        <taxon>Bacteria</taxon>
        <taxon>Pseudomonadati</taxon>
        <taxon>Pseudomonadota</taxon>
        <taxon>Gammaproteobacteria</taxon>
        <taxon>Vibrionales</taxon>
        <taxon>Vibrionaceae</taxon>
        <taxon>Grimontia</taxon>
    </lineage>
</organism>
<dbReference type="Proteomes" id="UP000073601">
    <property type="component" value="Unassembled WGS sequence"/>
</dbReference>
<feature type="region of interest" description="Disordered" evidence="1">
    <location>
        <begin position="66"/>
        <end position="86"/>
    </location>
</feature>
<proteinExistence type="predicted"/>
<evidence type="ECO:0000313" key="3">
    <source>
        <dbReference type="EMBL" id="CZF86950.1"/>
    </source>
</evidence>
<feature type="compositionally biased region" description="Gly residues" evidence="1">
    <location>
        <begin position="66"/>
        <end position="75"/>
    </location>
</feature>
<sequence>MELNYWYAFFTVVICLNIIVSFSISKRDDLDIIQKSLQILIIWLLPLIASIGFWLFHKSQDDDNKPGGGKFGGGSNDSIGVSSSGD</sequence>
<feature type="transmembrane region" description="Helical" evidence="2">
    <location>
        <begin position="6"/>
        <end position="25"/>
    </location>
</feature>
<evidence type="ECO:0000313" key="4">
    <source>
        <dbReference type="Proteomes" id="UP000073601"/>
    </source>
</evidence>
<dbReference type="EMBL" id="FIZY01000098">
    <property type="protein sequence ID" value="CZF86950.1"/>
    <property type="molecule type" value="Genomic_DNA"/>
</dbReference>
<accession>A0A128FK46</accession>
<reference evidence="4" key="1">
    <citation type="submission" date="2016-02" db="EMBL/GenBank/DDBJ databases">
        <authorList>
            <person name="Rodrigo-Torres Lidia"/>
            <person name="Arahal R.David."/>
        </authorList>
    </citation>
    <scope>NUCLEOTIDE SEQUENCE [LARGE SCALE GENOMIC DNA]</scope>
    <source>
        <strain evidence="4">CECT 8713</strain>
    </source>
</reference>
<evidence type="ECO:0000256" key="1">
    <source>
        <dbReference type="SAM" id="MobiDB-lite"/>
    </source>
</evidence>
<evidence type="ECO:0008006" key="5">
    <source>
        <dbReference type="Google" id="ProtNLM"/>
    </source>
</evidence>
<dbReference type="AlphaFoldDB" id="A0A128FK46"/>
<dbReference type="OrthoDB" id="6272845at2"/>
<name>A0A128FK46_9GAMM</name>
<keyword evidence="2" id="KW-0812">Transmembrane</keyword>
<keyword evidence="2" id="KW-0472">Membrane</keyword>
<gene>
    <name evidence="3" type="ORF">GMA8713_04991</name>
</gene>